<organism evidence="3 4">
    <name type="scientific">Pyricularia oryzae</name>
    <name type="common">Rice blast fungus</name>
    <name type="synonym">Magnaporthe oryzae</name>
    <dbReference type="NCBI Taxonomy" id="318829"/>
    <lineage>
        <taxon>Eukaryota</taxon>
        <taxon>Fungi</taxon>
        <taxon>Dikarya</taxon>
        <taxon>Ascomycota</taxon>
        <taxon>Pezizomycotina</taxon>
        <taxon>Sordariomycetes</taxon>
        <taxon>Sordariomycetidae</taxon>
        <taxon>Magnaporthales</taxon>
        <taxon>Pyriculariaceae</taxon>
        <taxon>Pyricularia</taxon>
    </lineage>
</organism>
<evidence type="ECO:0000259" key="2">
    <source>
        <dbReference type="PROSITE" id="PS50011"/>
    </source>
</evidence>
<feature type="region of interest" description="Disordered" evidence="1">
    <location>
        <begin position="224"/>
        <end position="272"/>
    </location>
</feature>
<dbReference type="PANTHER" id="PTHR44167">
    <property type="entry name" value="OVARIAN-SPECIFIC SERINE/THREONINE-PROTEIN KINASE LOK-RELATED"/>
    <property type="match status" value="1"/>
</dbReference>
<sequence length="657" mass="72898">MAAGGDPAGASDPTQSFTEKTEPFSQSEFDARMQSMRVQQDESFRSQDSSLVHLDELVVPPDKDIRTLVRPLRARSVSPGNLDNCEWLALHAEVASPEGVDKPQHRVMAVTQTSRDIKFSVRIPGSSPGLYGCQQGDEASAPTLWCELYYDPRSDNQILRNKSDIPISLTRVSQLPPASPGIEYLVLPEDVRALPPGTWRIGVEDVDVLDFRILEKRPATLRLPSLSSSGSSLSEMINSSGKRSLNEDEETPLGPEARRIRANPTSPKNQDGVIEFLPSKADKLVFPLPAASSRRELIPFDGHPLLDIEEGDTVDIPGGCELDTYQITKMDPIASTALSSVFRGVVDDHPDVPGDSVITVKVLKTRPPPSPNGQVRPQDNERTLIRQADIWQREFQAQEPLHHPKIPKLYGGDARFLSLYMEHVPAPDLQQKGKWRGLNNDFFVGTRDDARQILIDIGRALNYMHSRNRTHNDVKPANILYSRERGAVLIDMGLSTPTRSPGNAAGTPYYVPPEFLGQKLRGPAGDVWALGVTMLYALKKLPLPDSRGSVRPNQRPLHWQIADLNRPQGARQILPAQVGRGPPMQQQHQQPMNAVAKMQCWLGEVNEAKERLNTDDVVELLVAKMLVPNPAQRITMRKLIADLYAEQQQRQSEAGSK</sequence>
<dbReference type="GO" id="GO:0005634">
    <property type="term" value="C:nucleus"/>
    <property type="evidence" value="ECO:0007669"/>
    <property type="project" value="TreeGrafter"/>
</dbReference>
<protein>
    <recommendedName>
        <fullName evidence="2">Protein kinase domain-containing protein</fullName>
    </recommendedName>
</protein>
<dbReference type="AlphaFoldDB" id="A0A4P7NRM1"/>
<gene>
    <name evidence="3" type="ORF">PoMZ_06769</name>
</gene>
<dbReference type="PROSITE" id="PS50011">
    <property type="entry name" value="PROTEIN_KINASE_DOM"/>
    <property type="match status" value="1"/>
</dbReference>
<reference evidence="3 4" key="1">
    <citation type="journal article" date="2019" name="Mol. Biol. Evol.">
        <title>Blast fungal genomes show frequent chromosomal changes, gene gains and losses, and effector gene turnover.</title>
        <authorList>
            <person name="Gomez Luciano L.B."/>
            <person name="Jason Tsai I."/>
            <person name="Chuma I."/>
            <person name="Tosa Y."/>
            <person name="Chen Y.H."/>
            <person name="Li J.Y."/>
            <person name="Li M.Y."/>
            <person name="Jade Lu M.Y."/>
            <person name="Nakayashiki H."/>
            <person name="Li W.H."/>
        </authorList>
    </citation>
    <scope>NUCLEOTIDE SEQUENCE [LARGE SCALE GENOMIC DNA]</scope>
    <source>
        <strain evidence="3">MZ5-1-6</strain>
    </source>
</reference>
<dbReference type="EMBL" id="CP034209">
    <property type="protein sequence ID" value="QBZ65065.1"/>
    <property type="molecule type" value="Genomic_DNA"/>
</dbReference>
<name>A0A4P7NRM1_PYROR</name>
<accession>A0A4P7NRM1</accession>
<feature type="domain" description="Protein kinase" evidence="2">
    <location>
        <begin position="327"/>
        <end position="645"/>
    </location>
</feature>
<feature type="compositionally biased region" description="Low complexity" evidence="1">
    <location>
        <begin position="1"/>
        <end position="13"/>
    </location>
</feature>
<dbReference type="Gene3D" id="1.10.510.10">
    <property type="entry name" value="Transferase(Phosphotransferase) domain 1"/>
    <property type="match status" value="1"/>
</dbReference>
<feature type="region of interest" description="Disordered" evidence="1">
    <location>
        <begin position="1"/>
        <end position="45"/>
    </location>
</feature>
<dbReference type="OMA" id="NCQWLAL"/>
<dbReference type="VEuPathDB" id="FungiDB:M_BR32_EuGene_00107221"/>
<dbReference type="SMR" id="A0A4P7NRM1"/>
<dbReference type="SMART" id="SM00220">
    <property type="entry name" value="S_TKc"/>
    <property type="match status" value="1"/>
</dbReference>
<dbReference type="PANTHER" id="PTHR44167:SF24">
    <property type="entry name" value="SERINE_THREONINE-PROTEIN KINASE CHK2"/>
    <property type="match status" value="1"/>
</dbReference>
<dbReference type="GO" id="GO:0005524">
    <property type="term" value="F:ATP binding"/>
    <property type="evidence" value="ECO:0007669"/>
    <property type="project" value="InterPro"/>
</dbReference>
<dbReference type="InterPro" id="IPR000719">
    <property type="entry name" value="Prot_kinase_dom"/>
</dbReference>
<feature type="compositionally biased region" description="Polar residues" evidence="1">
    <location>
        <begin position="14"/>
        <end position="28"/>
    </location>
</feature>
<dbReference type="GO" id="GO:0004674">
    <property type="term" value="F:protein serine/threonine kinase activity"/>
    <property type="evidence" value="ECO:0007669"/>
    <property type="project" value="TreeGrafter"/>
</dbReference>
<dbReference type="Proteomes" id="UP000294847">
    <property type="component" value="Chromosome 6"/>
</dbReference>
<proteinExistence type="predicted"/>
<evidence type="ECO:0000313" key="4">
    <source>
        <dbReference type="Proteomes" id="UP000294847"/>
    </source>
</evidence>
<dbReference type="GO" id="GO:0044773">
    <property type="term" value="P:mitotic DNA damage checkpoint signaling"/>
    <property type="evidence" value="ECO:0007669"/>
    <property type="project" value="TreeGrafter"/>
</dbReference>
<evidence type="ECO:0000313" key="3">
    <source>
        <dbReference type="EMBL" id="QBZ65065.1"/>
    </source>
</evidence>
<evidence type="ECO:0000256" key="1">
    <source>
        <dbReference type="SAM" id="MobiDB-lite"/>
    </source>
</evidence>
<dbReference type="SUPFAM" id="SSF56112">
    <property type="entry name" value="Protein kinase-like (PK-like)"/>
    <property type="match status" value="1"/>
</dbReference>
<feature type="compositionally biased region" description="Low complexity" evidence="1">
    <location>
        <begin position="224"/>
        <end position="240"/>
    </location>
</feature>
<dbReference type="Pfam" id="PF00069">
    <property type="entry name" value="Pkinase"/>
    <property type="match status" value="1"/>
</dbReference>
<dbReference type="InterPro" id="IPR011009">
    <property type="entry name" value="Kinase-like_dom_sf"/>
</dbReference>